<evidence type="ECO:0000256" key="12">
    <source>
        <dbReference type="ARBA" id="ARBA00023128"/>
    </source>
</evidence>
<comment type="cofactor">
    <cofactor evidence="15">
        <name>Zn(2+)</name>
        <dbReference type="ChEBI" id="CHEBI:29105"/>
    </cofactor>
    <text evidence="15">Binds 1 zinc ion.</text>
</comment>
<evidence type="ECO:0000256" key="5">
    <source>
        <dbReference type="ARBA" id="ARBA00018046"/>
    </source>
</evidence>
<dbReference type="AlphaFoldDB" id="A0A022VXR6"/>
<feature type="region of interest" description="Disordered" evidence="16">
    <location>
        <begin position="766"/>
        <end position="796"/>
    </location>
</feature>
<dbReference type="InterPro" id="IPR001567">
    <property type="entry name" value="Pept_M3A_M3B_dom"/>
</dbReference>
<evidence type="ECO:0000313" key="18">
    <source>
        <dbReference type="EMBL" id="EZF50836.1"/>
    </source>
</evidence>
<dbReference type="PANTHER" id="PTHR11804:SF79">
    <property type="entry name" value="MITOCHONDRIAL INTERMEDIATE PEPTIDASE"/>
    <property type="match status" value="1"/>
</dbReference>
<dbReference type="SUPFAM" id="SSF55486">
    <property type="entry name" value="Metalloproteases ('zincins'), catalytic domain"/>
    <property type="match status" value="1"/>
</dbReference>
<protein>
    <recommendedName>
        <fullName evidence="5">Mitochondrial intermediate peptidase</fullName>
        <ecNumber evidence="4">3.4.24.59</ecNumber>
    </recommendedName>
    <alternativeName>
        <fullName evidence="14">Octapeptidyl aminopeptidase</fullName>
    </alternativeName>
</protein>
<dbReference type="OrthoDB" id="17530at2759"/>
<dbReference type="GO" id="GO:0006627">
    <property type="term" value="P:protein processing involved in protein targeting to mitochondrion"/>
    <property type="evidence" value="ECO:0007669"/>
    <property type="project" value="TreeGrafter"/>
</dbReference>
<dbReference type="CDD" id="cd06457">
    <property type="entry name" value="M3A_MIP"/>
    <property type="match status" value="1"/>
</dbReference>
<dbReference type="Pfam" id="PF01432">
    <property type="entry name" value="Peptidase_M3"/>
    <property type="match status" value="1"/>
</dbReference>
<dbReference type="InterPro" id="IPR033851">
    <property type="entry name" value="M3A_MIP"/>
</dbReference>
<dbReference type="HOGENOM" id="CLU_001805_0_0_1"/>
<comment type="function">
    <text evidence="13">Cleaves proteins, imported into the mitochondrion, to their mature size. While most mitochondrial precursor proteins are processed to the mature form in one step by mitochondrial processing peptidase (MPP), the sequential cleavage by MIP of an octapeptide after initial processing by MPP is a required step for a subgroup of nuclear-encoded precursor proteins destined for the matrix or the inner membrane.</text>
</comment>
<evidence type="ECO:0000256" key="9">
    <source>
        <dbReference type="ARBA" id="ARBA00022833"/>
    </source>
</evidence>
<feature type="domain" description="Peptidase M3A/M3B catalytic" evidence="17">
    <location>
        <begin position="288"/>
        <end position="762"/>
    </location>
</feature>
<dbReference type="GO" id="GO:0004222">
    <property type="term" value="F:metalloendopeptidase activity"/>
    <property type="evidence" value="ECO:0007669"/>
    <property type="project" value="UniProtKB-EC"/>
</dbReference>
<dbReference type="InterPro" id="IPR024077">
    <property type="entry name" value="Neurolysin/TOP_dom2"/>
</dbReference>
<evidence type="ECO:0000256" key="6">
    <source>
        <dbReference type="ARBA" id="ARBA00022670"/>
    </source>
</evidence>
<keyword evidence="7 15" id="KW-0479">Metal-binding</keyword>
<keyword evidence="9 15" id="KW-0862">Zinc</keyword>
<keyword evidence="6 15" id="KW-0645">Protease</keyword>
<evidence type="ECO:0000256" key="13">
    <source>
        <dbReference type="ARBA" id="ARBA00025208"/>
    </source>
</evidence>
<dbReference type="PANTHER" id="PTHR11804">
    <property type="entry name" value="PROTEASE M3 THIMET OLIGOPEPTIDASE-RELATED"/>
    <property type="match status" value="1"/>
</dbReference>
<keyword evidence="12" id="KW-0496">Mitochondrion</keyword>
<evidence type="ECO:0000256" key="4">
    <source>
        <dbReference type="ARBA" id="ARBA00012441"/>
    </source>
</evidence>
<dbReference type="Gene3D" id="1.10.1370.10">
    <property type="entry name" value="Neurolysin, domain 3"/>
    <property type="match status" value="1"/>
</dbReference>
<evidence type="ECO:0000256" key="10">
    <source>
        <dbReference type="ARBA" id="ARBA00022946"/>
    </source>
</evidence>
<evidence type="ECO:0000256" key="1">
    <source>
        <dbReference type="ARBA" id="ARBA00000436"/>
    </source>
</evidence>
<comment type="similarity">
    <text evidence="3 15">Belongs to the peptidase M3 family.</text>
</comment>
<dbReference type="Proteomes" id="UP000023758">
    <property type="component" value="Unassembled WGS sequence"/>
</dbReference>
<dbReference type="GO" id="GO:0046872">
    <property type="term" value="F:metal ion binding"/>
    <property type="evidence" value="ECO:0007669"/>
    <property type="project" value="UniProtKB-UniRule"/>
</dbReference>
<name>A0A022VXR6_TRIRU</name>
<dbReference type="EMBL" id="KK207876">
    <property type="protein sequence ID" value="EZF50836.1"/>
    <property type="molecule type" value="Genomic_DNA"/>
</dbReference>
<evidence type="ECO:0000256" key="2">
    <source>
        <dbReference type="ARBA" id="ARBA00004305"/>
    </source>
</evidence>
<accession>A0A022VXR6</accession>
<dbReference type="GO" id="GO:0005759">
    <property type="term" value="C:mitochondrial matrix"/>
    <property type="evidence" value="ECO:0007669"/>
    <property type="project" value="UniProtKB-SubCell"/>
</dbReference>
<reference evidence="18" key="1">
    <citation type="submission" date="2014-02" db="EMBL/GenBank/DDBJ databases">
        <title>The Genome Sequence of Trichophyton rubrum (morphotype fischeri) CBS 288.86.</title>
        <authorList>
            <consortium name="The Broad Institute Genomics Platform"/>
            <person name="Cuomo C.A."/>
            <person name="White T.C."/>
            <person name="Graser Y."/>
            <person name="Martinez-Rossi N."/>
            <person name="Heitman J."/>
            <person name="Young S.K."/>
            <person name="Zeng Q."/>
            <person name="Gargeya S."/>
            <person name="Abouelleil A."/>
            <person name="Alvarado L."/>
            <person name="Chapman S.B."/>
            <person name="Gainer-Dewar J."/>
            <person name="Goldberg J."/>
            <person name="Griggs A."/>
            <person name="Gujja S."/>
            <person name="Hansen M."/>
            <person name="Howarth C."/>
            <person name="Imamovic A."/>
            <person name="Larimer J."/>
            <person name="Martinez D."/>
            <person name="Murphy C."/>
            <person name="Pearson M.D."/>
            <person name="Persinoti G."/>
            <person name="Poon T."/>
            <person name="Priest M."/>
            <person name="Roberts A.D."/>
            <person name="Saif S."/>
            <person name="Shea T.D."/>
            <person name="Sykes S.N."/>
            <person name="Wortman J."/>
            <person name="Nusbaum C."/>
            <person name="Birren B."/>
        </authorList>
    </citation>
    <scope>NUCLEOTIDE SEQUENCE [LARGE SCALE GENOMIC DNA]</scope>
    <source>
        <strain evidence="18">CBS 288.86</strain>
    </source>
</reference>
<keyword evidence="8 15" id="KW-0378">Hydrolase</keyword>
<evidence type="ECO:0000256" key="3">
    <source>
        <dbReference type="ARBA" id="ARBA00006040"/>
    </source>
</evidence>
<gene>
    <name evidence="18" type="ORF">H103_05663</name>
</gene>
<evidence type="ECO:0000256" key="8">
    <source>
        <dbReference type="ARBA" id="ARBA00022801"/>
    </source>
</evidence>
<comment type="subcellular location">
    <subcellularLocation>
        <location evidence="2">Mitochondrion matrix</location>
    </subcellularLocation>
</comment>
<evidence type="ECO:0000256" key="11">
    <source>
        <dbReference type="ARBA" id="ARBA00023049"/>
    </source>
</evidence>
<evidence type="ECO:0000256" key="15">
    <source>
        <dbReference type="RuleBase" id="RU003435"/>
    </source>
</evidence>
<keyword evidence="11 15" id="KW-0482">Metalloprotease</keyword>
<keyword evidence="10" id="KW-0809">Transit peptide</keyword>
<organism evidence="18">
    <name type="scientific">Trichophyton rubrum CBS 288.86</name>
    <dbReference type="NCBI Taxonomy" id="1215330"/>
    <lineage>
        <taxon>Eukaryota</taxon>
        <taxon>Fungi</taxon>
        <taxon>Dikarya</taxon>
        <taxon>Ascomycota</taxon>
        <taxon>Pezizomycotina</taxon>
        <taxon>Eurotiomycetes</taxon>
        <taxon>Eurotiomycetidae</taxon>
        <taxon>Onygenales</taxon>
        <taxon>Arthrodermataceae</taxon>
        <taxon>Trichophyton</taxon>
    </lineage>
</organism>
<comment type="catalytic activity">
    <reaction evidence="1">
        <text>Release of an N-terminal octapeptide as second stage of processing of some proteins imported into the mitochondrion.</text>
        <dbReference type="EC" id="3.4.24.59"/>
    </reaction>
</comment>
<dbReference type="EC" id="3.4.24.59" evidence="4"/>
<dbReference type="InterPro" id="IPR024079">
    <property type="entry name" value="MetalloPept_cat_dom_sf"/>
</dbReference>
<sequence length="796" mass="89353">MLRALQPRSWTCSRCLLRITAGISRCYSVAVPERTKLDPAIAGLSGANRHDDTNLRLVFDSNSFWREFSQRQLASSRRTGLLQNQYLTNPEGFRKFAHISLHKCQKIVGKVLAASTLEDFRRMAKDLDRLSDLLCRVIDMAEFMKTNHPDPAIQEAATEAFAFIFEYMNILNTTPGLHEQLKRAIENPEVTSHWSEEENVAATAFLRDFAKSAIHLPPEDRHRFVTLSNEISQLGPAFVRNMNPETSQLSFNKNQLQGMDPDLLRKLKRWSKVTIPMYGSTPKAALSTVEDAEVRRQIHLAYRTSSREQIGRLETLLQRRAELAKLSGYQSYAHMTLSDKMARTPEAVVNFLSSLNASNRGQLDDELSKLIALKQIESPLASNLQPWDYSYYIEKYYVKHGRERRSRSADLLPSFFSLGTVMQGLSRLFTRLYGVRFVPSETLPGETWNPDVRRLDVWDEDDNHIAVVYCDLFSRPGKSPNPAHFTLRSSREISPTEIAECASLPDSPHPNDGMTTGLKPGTNRLYQLPTIALICDFDTPTSSTPSAQPSLLSEHSVRTLFHEMGHAIHSVLGRTDLQSISGTRCVTDFAELPSVLMESFAMDPQVLRLYARHWSTDDPLPEDMVQNIHLNRQNRDSIHGGMDNETQIIMALMDQAYHTISAGCHIDSTAILHAVSSNHSSIPDPADSKTAWQGYFTHLFGYGATYYSYLFDRAIANKIWSDVFGGGDLSVDRNAGERFKNEVLRWGGGRDGWSCVAGVLGTSNPANSNGRLSEGGEEAMREVGRWGLGKTGSSEP</sequence>
<dbReference type="GO" id="GO:0006518">
    <property type="term" value="P:peptide metabolic process"/>
    <property type="evidence" value="ECO:0007669"/>
    <property type="project" value="TreeGrafter"/>
</dbReference>
<dbReference type="InterPro" id="IPR045090">
    <property type="entry name" value="Pept_M3A_M3B"/>
</dbReference>
<proteinExistence type="inferred from homology"/>
<evidence type="ECO:0000259" key="17">
    <source>
        <dbReference type="Pfam" id="PF01432"/>
    </source>
</evidence>
<evidence type="ECO:0000256" key="16">
    <source>
        <dbReference type="SAM" id="MobiDB-lite"/>
    </source>
</evidence>
<evidence type="ECO:0000256" key="14">
    <source>
        <dbReference type="ARBA" id="ARBA00032470"/>
    </source>
</evidence>
<dbReference type="Gene3D" id="3.40.390.10">
    <property type="entry name" value="Collagenase (Catalytic Domain)"/>
    <property type="match status" value="1"/>
</dbReference>
<evidence type="ECO:0000256" key="7">
    <source>
        <dbReference type="ARBA" id="ARBA00022723"/>
    </source>
</evidence>